<dbReference type="RefSeq" id="WP_074682754.1">
    <property type="nucleotide sequence ID" value="NZ_CBCSET010000008.1"/>
</dbReference>
<proteinExistence type="predicted"/>
<sequence length="102" mass="11884">MDNVDIEHSLSKLYSNLGSSLIEATPEHWNSAILHMKTEENGVSHYIESDEGHSDIVMCTDEIIEASCQIIKKLETHNKMYKKATLRVWLSEESKWKFQFER</sequence>
<organism evidence="1 2">
    <name type="scientific">Ectopseudomonas alcaliphila</name>
    <dbReference type="NCBI Taxonomy" id="101564"/>
    <lineage>
        <taxon>Bacteria</taxon>
        <taxon>Pseudomonadati</taxon>
        <taxon>Pseudomonadota</taxon>
        <taxon>Gammaproteobacteria</taxon>
        <taxon>Pseudomonadales</taxon>
        <taxon>Pseudomonadaceae</taxon>
        <taxon>Ectopseudomonas</taxon>
    </lineage>
</organism>
<dbReference type="EMBL" id="FNAE01000018">
    <property type="protein sequence ID" value="SDF98268.1"/>
    <property type="molecule type" value="Genomic_DNA"/>
</dbReference>
<reference evidence="1 2" key="1">
    <citation type="submission" date="2016-10" db="EMBL/GenBank/DDBJ databases">
        <authorList>
            <person name="de Groot N.N."/>
        </authorList>
    </citation>
    <scope>NUCLEOTIDE SEQUENCE [LARGE SCALE GENOMIC DNA]</scope>
    <source>
        <strain evidence="1 2">JCM 10630</strain>
    </source>
</reference>
<name>A0A1G7QIH4_9GAMM</name>
<accession>A0A1G7QIH4</accession>
<dbReference type="InterPro" id="IPR036170">
    <property type="entry name" value="YezG-like_sf"/>
</dbReference>
<evidence type="ECO:0000313" key="2">
    <source>
        <dbReference type="Proteomes" id="UP000182413"/>
    </source>
</evidence>
<dbReference type="Proteomes" id="UP000182413">
    <property type="component" value="Unassembled WGS sequence"/>
</dbReference>
<evidence type="ECO:0000313" key="1">
    <source>
        <dbReference type="EMBL" id="SDF98268.1"/>
    </source>
</evidence>
<gene>
    <name evidence="1" type="ORF">SAMN05216575_1181</name>
</gene>
<dbReference type="AlphaFoldDB" id="A0A1G7QIH4"/>
<dbReference type="SUPFAM" id="SSF160424">
    <property type="entry name" value="BH3703-like"/>
    <property type="match status" value="1"/>
</dbReference>
<protein>
    <submittedName>
        <fullName evidence="1">Uncharacterized protein</fullName>
    </submittedName>
</protein>